<evidence type="ECO:0000313" key="2">
    <source>
        <dbReference type="Proteomes" id="UP000250078"/>
    </source>
</evidence>
<organism evidence="1 2">
    <name type="scientific">Cenococcum geophilum 1.58</name>
    <dbReference type="NCBI Taxonomy" id="794803"/>
    <lineage>
        <taxon>Eukaryota</taxon>
        <taxon>Fungi</taxon>
        <taxon>Dikarya</taxon>
        <taxon>Ascomycota</taxon>
        <taxon>Pezizomycotina</taxon>
        <taxon>Dothideomycetes</taxon>
        <taxon>Pleosporomycetidae</taxon>
        <taxon>Gloniales</taxon>
        <taxon>Gloniaceae</taxon>
        <taxon>Cenococcum</taxon>
    </lineage>
</organism>
<dbReference type="EMBL" id="KV748255">
    <property type="protein sequence ID" value="OCK87757.1"/>
    <property type="molecule type" value="Genomic_DNA"/>
</dbReference>
<reference evidence="1 2" key="1">
    <citation type="journal article" date="2016" name="Nat. Commun.">
        <title>Ectomycorrhizal ecology is imprinted in the genome of the dominant symbiotic fungus Cenococcum geophilum.</title>
        <authorList>
            <consortium name="DOE Joint Genome Institute"/>
            <person name="Peter M."/>
            <person name="Kohler A."/>
            <person name="Ohm R.A."/>
            <person name="Kuo A."/>
            <person name="Krutzmann J."/>
            <person name="Morin E."/>
            <person name="Arend M."/>
            <person name="Barry K.W."/>
            <person name="Binder M."/>
            <person name="Choi C."/>
            <person name="Clum A."/>
            <person name="Copeland A."/>
            <person name="Grisel N."/>
            <person name="Haridas S."/>
            <person name="Kipfer T."/>
            <person name="LaButti K."/>
            <person name="Lindquist E."/>
            <person name="Lipzen A."/>
            <person name="Maire R."/>
            <person name="Meier B."/>
            <person name="Mihaltcheva S."/>
            <person name="Molinier V."/>
            <person name="Murat C."/>
            <person name="Poggeler S."/>
            <person name="Quandt C.A."/>
            <person name="Sperisen C."/>
            <person name="Tritt A."/>
            <person name="Tisserant E."/>
            <person name="Crous P.W."/>
            <person name="Henrissat B."/>
            <person name="Nehls U."/>
            <person name="Egli S."/>
            <person name="Spatafora J.W."/>
            <person name="Grigoriev I.V."/>
            <person name="Martin F.M."/>
        </authorList>
    </citation>
    <scope>NUCLEOTIDE SEQUENCE [LARGE SCALE GENOMIC DNA]</scope>
    <source>
        <strain evidence="1 2">1.58</strain>
    </source>
</reference>
<gene>
    <name evidence="1" type="ORF">K441DRAFT_709221</name>
</gene>
<name>A0ACC8EN60_9PEZI</name>
<protein>
    <submittedName>
        <fullName evidence="1">Uncharacterized protein</fullName>
    </submittedName>
</protein>
<accession>A0ACC8EN60</accession>
<evidence type="ECO:0000313" key="1">
    <source>
        <dbReference type="EMBL" id="OCK87757.1"/>
    </source>
</evidence>
<dbReference type="Proteomes" id="UP000250078">
    <property type="component" value="Unassembled WGS sequence"/>
</dbReference>
<proteinExistence type="predicted"/>
<keyword evidence="2" id="KW-1185">Reference proteome</keyword>
<sequence>MMIPAKLHLEPCQFIIQMRLVGKGGPEIRATVHPMYLQCLSSLEDEDYADLRADASDNALKAIYNITPVTYQTWAIVGPYMFTGDNHTSLGHETFTVNKNDTSVIVVSGGAETNISFSKIIKYGYSSNLFQASFFGSNAAVNIANTSTFYIDHSNITTHNGAANIYAFGTGTTAYVSNSDLYSSGPTAHGLYAAGNATIYGYNVRHFAGGNRCSSFAGDSPGGYVHVYDSIAHTTGIGSAIFYALGQVYGTDIVGWAENAPTLFMDGNQLAIFNNADLTAGLLAGTVMFSSTVRQSNASLSFTNSRLTTTGKEMPGLWFGNVIASASLCATEITTVSGILVAANYSQVTQEFDYFAGYVDNNDLAPAIVTVSVAESTLKGDLVAYNGSSISWILSNHSSWTGAAYSGYGAAEFAVSLDKTSVWTLTSDMKVQNFTDEDSSMKNVKSGGFTLSYNASSVANKWFKGAMYKLSDGGFVKPM</sequence>